<comment type="function">
    <text evidence="10">Cell wall formation. Catalyzes the transfer of a GlcNAc subunit on undecaprenyl-pyrophosphoryl-MurNAc-pentapeptide (lipid intermediate I) to form undecaprenyl-pyrophosphoryl-MurNAc-(pentapeptide)GlcNAc (lipid intermediate II).</text>
</comment>
<dbReference type="OrthoDB" id="9808936at2"/>
<feature type="binding site" evidence="10">
    <location>
        <position position="296"/>
    </location>
    <ligand>
        <name>UDP-N-acetyl-alpha-D-glucosamine</name>
        <dbReference type="ChEBI" id="CHEBI:57705"/>
    </ligand>
</feature>
<evidence type="ECO:0000256" key="8">
    <source>
        <dbReference type="ARBA" id="ARBA00023306"/>
    </source>
</evidence>
<comment type="caution">
    <text evidence="10">Lacks conserved residue(s) required for the propagation of feature annotation.</text>
</comment>
<dbReference type="AlphaFoldDB" id="A0A2M9G220"/>
<comment type="similarity">
    <text evidence="10">Belongs to the glycosyltransferase 28 family. MurG subfamily.</text>
</comment>
<evidence type="ECO:0000256" key="7">
    <source>
        <dbReference type="ARBA" id="ARBA00023136"/>
    </source>
</evidence>
<dbReference type="Pfam" id="PF03033">
    <property type="entry name" value="Glyco_transf_28"/>
    <property type="match status" value="1"/>
</dbReference>
<evidence type="ECO:0000256" key="1">
    <source>
        <dbReference type="ARBA" id="ARBA00022475"/>
    </source>
</evidence>
<keyword evidence="7 10" id="KW-0472">Membrane</keyword>
<dbReference type="PANTHER" id="PTHR21015:SF22">
    <property type="entry name" value="GLYCOSYLTRANSFERASE"/>
    <property type="match status" value="1"/>
</dbReference>
<comment type="subcellular location">
    <subcellularLocation>
        <location evidence="10">Cell membrane</location>
        <topology evidence="10">Peripheral membrane protein</topology>
        <orientation evidence="10">Cytoplasmic side</orientation>
    </subcellularLocation>
</comment>
<name>A0A2M9G220_9PROT</name>
<evidence type="ECO:0000256" key="5">
    <source>
        <dbReference type="ARBA" id="ARBA00022960"/>
    </source>
</evidence>
<feature type="binding site" evidence="10">
    <location>
        <position position="124"/>
    </location>
    <ligand>
        <name>UDP-N-acetyl-alpha-D-glucosamine</name>
        <dbReference type="ChEBI" id="CHEBI:57705"/>
    </ligand>
</feature>
<dbReference type="GO" id="GO:0005886">
    <property type="term" value="C:plasma membrane"/>
    <property type="evidence" value="ECO:0007669"/>
    <property type="project" value="UniProtKB-SubCell"/>
</dbReference>
<comment type="caution">
    <text evidence="13">The sequence shown here is derived from an EMBL/GenBank/DDBJ whole genome shotgun (WGS) entry which is preliminary data.</text>
</comment>
<accession>A0A2M9G220</accession>
<keyword evidence="2 10" id="KW-0132">Cell division</keyword>
<evidence type="ECO:0000259" key="11">
    <source>
        <dbReference type="Pfam" id="PF03033"/>
    </source>
</evidence>
<proteinExistence type="inferred from homology"/>
<dbReference type="GO" id="GO:0051991">
    <property type="term" value="F:UDP-N-acetyl-D-glucosamine:N-acetylmuramoyl-L-alanyl-D-glutamyl-meso-2,6-diaminopimelyl-D-alanyl-D-alanine-diphosphoundecaprenol 4-beta-N-acetylglucosaminlytransferase activity"/>
    <property type="evidence" value="ECO:0007669"/>
    <property type="project" value="RHEA"/>
</dbReference>
<dbReference type="EMBL" id="PHIG01000031">
    <property type="protein sequence ID" value="PJK29768.1"/>
    <property type="molecule type" value="Genomic_DNA"/>
</dbReference>
<dbReference type="Gene3D" id="3.40.50.2000">
    <property type="entry name" value="Glycogen Phosphorylase B"/>
    <property type="match status" value="2"/>
</dbReference>
<keyword evidence="4 10" id="KW-0808">Transferase</keyword>
<dbReference type="RefSeq" id="WP_109793045.1">
    <property type="nucleotide sequence ID" value="NZ_PHIG01000031.1"/>
</dbReference>
<dbReference type="PANTHER" id="PTHR21015">
    <property type="entry name" value="UDP-N-ACETYLGLUCOSAMINE--N-ACETYLMURAMYL-(PENTAPEPTIDE) PYROPHOSPHORYL-UNDECAPRENOL N-ACETYLGLUCOSAMINE TRANSFERASE 1"/>
    <property type="match status" value="1"/>
</dbReference>
<comment type="pathway">
    <text evidence="10">Cell wall biogenesis; peptidoglycan biosynthesis.</text>
</comment>
<keyword evidence="6 10" id="KW-0573">Peptidoglycan synthesis</keyword>
<feature type="binding site" evidence="10">
    <location>
        <position position="195"/>
    </location>
    <ligand>
        <name>UDP-N-acetyl-alpha-D-glucosamine</name>
        <dbReference type="ChEBI" id="CHEBI:57705"/>
    </ligand>
</feature>
<feature type="domain" description="Glycosyl transferase family 28 C-terminal" evidence="12">
    <location>
        <begin position="189"/>
        <end position="355"/>
    </location>
</feature>
<evidence type="ECO:0000256" key="4">
    <source>
        <dbReference type="ARBA" id="ARBA00022679"/>
    </source>
</evidence>
<keyword evidence="14" id="KW-1185">Reference proteome</keyword>
<feature type="binding site" evidence="10">
    <location>
        <begin position="14"/>
        <end position="16"/>
    </location>
    <ligand>
        <name>UDP-N-acetyl-alpha-D-glucosamine</name>
        <dbReference type="ChEBI" id="CHEBI:57705"/>
    </ligand>
</feature>
<keyword evidence="3 10" id="KW-0328">Glycosyltransferase</keyword>
<dbReference type="HAMAP" id="MF_00033">
    <property type="entry name" value="MurG"/>
    <property type="match status" value="1"/>
</dbReference>
<keyword evidence="1 10" id="KW-1003">Cell membrane</keyword>
<keyword evidence="5 10" id="KW-0133">Cell shape</keyword>
<feature type="binding site" evidence="10">
    <location>
        <position position="167"/>
    </location>
    <ligand>
        <name>UDP-N-acetyl-alpha-D-glucosamine</name>
        <dbReference type="ChEBI" id="CHEBI:57705"/>
    </ligand>
</feature>
<dbReference type="GO" id="GO:0051301">
    <property type="term" value="P:cell division"/>
    <property type="evidence" value="ECO:0007669"/>
    <property type="project" value="UniProtKB-KW"/>
</dbReference>
<reference evidence="13 14" key="1">
    <citation type="submission" date="2017-11" db="EMBL/GenBank/DDBJ databases">
        <title>Draft genome sequence of Rhizobiales bacterium SY3-13.</title>
        <authorList>
            <person name="Sun C."/>
        </authorList>
    </citation>
    <scope>NUCLEOTIDE SEQUENCE [LARGE SCALE GENOMIC DNA]</scope>
    <source>
        <strain evidence="13 14">SY3-13</strain>
    </source>
</reference>
<evidence type="ECO:0000313" key="14">
    <source>
        <dbReference type="Proteomes" id="UP000229498"/>
    </source>
</evidence>
<keyword evidence="9 10" id="KW-0961">Cell wall biogenesis/degradation</keyword>
<dbReference type="GO" id="GO:0050511">
    <property type="term" value="F:undecaprenyldiphospho-muramoylpentapeptide beta-N-acetylglucosaminyltransferase activity"/>
    <property type="evidence" value="ECO:0007669"/>
    <property type="project" value="UniProtKB-UniRule"/>
</dbReference>
<dbReference type="UniPathway" id="UPA00219"/>
<comment type="catalytic activity">
    <reaction evidence="10">
        <text>di-trans,octa-cis-undecaprenyl diphospho-N-acetyl-alpha-D-muramoyl-L-alanyl-D-glutamyl-meso-2,6-diaminopimeloyl-D-alanyl-D-alanine + UDP-N-acetyl-alpha-D-glucosamine = di-trans,octa-cis-undecaprenyl diphospho-[N-acetyl-alpha-D-glucosaminyl-(1-&gt;4)]-N-acetyl-alpha-D-muramoyl-L-alanyl-D-glutamyl-meso-2,6-diaminopimeloyl-D-alanyl-D-alanine + UDP + H(+)</text>
        <dbReference type="Rhea" id="RHEA:31227"/>
        <dbReference type="ChEBI" id="CHEBI:15378"/>
        <dbReference type="ChEBI" id="CHEBI:57705"/>
        <dbReference type="ChEBI" id="CHEBI:58223"/>
        <dbReference type="ChEBI" id="CHEBI:61387"/>
        <dbReference type="ChEBI" id="CHEBI:61388"/>
        <dbReference type="EC" id="2.4.1.227"/>
    </reaction>
</comment>
<dbReference type="GO" id="GO:0008360">
    <property type="term" value="P:regulation of cell shape"/>
    <property type="evidence" value="ECO:0007669"/>
    <property type="project" value="UniProtKB-KW"/>
</dbReference>
<evidence type="ECO:0000256" key="10">
    <source>
        <dbReference type="HAMAP-Rule" id="MF_00033"/>
    </source>
</evidence>
<evidence type="ECO:0000256" key="6">
    <source>
        <dbReference type="ARBA" id="ARBA00022984"/>
    </source>
</evidence>
<gene>
    <name evidence="10 13" type="primary">murG</name>
    <name evidence="13" type="ORF">CVT23_08280</name>
</gene>
<dbReference type="GO" id="GO:0071555">
    <property type="term" value="P:cell wall organization"/>
    <property type="evidence" value="ECO:0007669"/>
    <property type="project" value="UniProtKB-KW"/>
</dbReference>
<evidence type="ECO:0000256" key="2">
    <source>
        <dbReference type="ARBA" id="ARBA00022618"/>
    </source>
</evidence>
<sequence length="372" mass="39130">MAGRKKFVLTAGGTGGHLFPAQALAEQLARRGHGLALMTDRRGAQFGQRFPDAEIVTVEAASPAGGIGQKLRSAVRMGRGCMQALTALRRLAPAAVIGFGGYASLPALWAAGRQRRPIVLHEQNAFAGRANRLFAGRAAAVGLSFAATGGLERFGDTRTVVVGNPVRDAILTLRDAPYEGPGHDGPLNLFVFGGSQGAAVFAETVPEALGGLPERLRSRLSVTQQVRPENMDAARAAYAAAGMEARLEPFFEDMAALLGRAHLVLSRAGASTVNELAVAGRPSVLVPYPHAADDHQTANARAMADAGGAWLVPNERFDVATCRRTLEALLEDPAALSRMAAAARQIAMPDAAERLADLVEEVSCVRSVEDRT</sequence>
<dbReference type="GO" id="GO:0005975">
    <property type="term" value="P:carbohydrate metabolic process"/>
    <property type="evidence" value="ECO:0007669"/>
    <property type="project" value="InterPro"/>
</dbReference>
<dbReference type="NCBIfam" id="TIGR01133">
    <property type="entry name" value="murG"/>
    <property type="match status" value="1"/>
</dbReference>
<dbReference type="GO" id="GO:0009252">
    <property type="term" value="P:peptidoglycan biosynthetic process"/>
    <property type="evidence" value="ECO:0007669"/>
    <property type="project" value="UniProtKB-UniRule"/>
</dbReference>
<feature type="domain" description="Glycosyltransferase family 28 N-terminal" evidence="11">
    <location>
        <begin position="7"/>
        <end position="141"/>
    </location>
</feature>
<evidence type="ECO:0000256" key="9">
    <source>
        <dbReference type="ARBA" id="ARBA00023316"/>
    </source>
</evidence>
<dbReference type="CDD" id="cd03785">
    <property type="entry name" value="GT28_MurG"/>
    <property type="match status" value="1"/>
</dbReference>
<dbReference type="InterPro" id="IPR006009">
    <property type="entry name" value="GlcNAc_MurG"/>
</dbReference>
<dbReference type="EC" id="2.4.1.227" evidence="10"/>
<dbReference type="Proteomes" id="UP000229498">
    <property type="component" value="Unassembled WGS sequence"/>
</dbReference>
<dbReference type="InterPro" id="IPR007235">
    <property type="entry name" value="Glyco_trans_28_C"/>
</dbReference>
<organism evidence="13 14">
    <name type="scientific">Minwuia thermotolerans</name>
    <dbReference type="NCBI Taxonomy" id="2056226"/>
    <lineage>
        <taxon>Bacteria</taxon>
        <taxon>Pseudomonadati</taxon>
        <taxon>Pseudomonadota</taxon>
        <taxon>Alphaproteobacteria</taxon>
        <taxon>Minwuiales</taxon>
        <taxon>Minwuiaceae</taxon>
        <taxon>Minwuia</taxon>
    </lineage>
</organism>
<evidence type="ECO:0000259" key="12">
    <source>
        <dbReference type="Pfam" id="PF04101"/>
    </source>
</evidence>
<dbReference type="Pfam" id="PF04101">
    <property type="entry name" value="Glyco_tran_28_C"/>
    <property type="match status" value="1"/>
</dbReference>
<evidence type="ECO:0000313" key="13">
    <source>
        <dbReference type="EMBL" id="PJK29768.1"/>
    </source>
</evidence>
<protein>
    <recommendedName>
        <fullName evidence="10">UDP-N-acetylglucosamine--N-acetylmuramyl-(pentapeptide) pyrophosphoryl-undecaprenol N-acetylglucosamine transferase</fullName>
        <ecNumber evidence="10">2.4.1.227</ecNumber>
    </recommendedName>
    <alternativeName>
        <fullName evidence="10">Undecaprenyl-PP-MurNAc-pentapeptide-UDPGlcNAc GlcNAc transferase</fullName>
    </alternativeName>
</protein>
<dbReference type="InterPro" id="IPR004276">
    <property type="entry name" value="GlycoTrans_28_N"/>
</dbReference>
<evidence type="ECO:0000256" key="3">
    <source>
        <dbReference type="ARBA" id="ARBA00022676"/>
    </source>
</evidence>
<dbReference type="SUPFAM" id="SSF53756">
    <property type="entry name" value="UDP-Glycosyltransferase/glycogen phosphorylase"/>
    <property type="match status" value="1"/>
</dbReference>
<keyword evidence="8 10" id="KW-0131">Cell cycle</keyword>